<feature type="domain" description="Endonuclease/exonuclease/phosphatase" evidence="3">
    <location>
        <begin position="104"/>
        <end position="311"/>
    </location>
</feature>
<dbReference type="InterPro" id="IPR036691">
    <property type="entry name" value="Endo/exonu/phosph_ase_sf"/>
</dbReference>
<evidence type="ECO:0000256" key="1">
    <source>
        <dbReference type="SAM" id="MobiDB-lite"/>
    </source>
</evidence>
<keyword evidence="2" id="KW-0812">Transmembrane</keyword>
<feature type="transmembrane region" description="Helical" evidence="2">
    <location>
        <begin position="60"/>
        <end position="81"/>
    </location>
</feature>
<protein>
    <submittedName>
        <fullName evidence="4">Endonuclease/exonuclease/phosphatase family protein</fullName>
    </submittedName>
</protein>
<feature type="transmembrane region" description="Helical" evidence="2">
    <location>
        <begin position="7"/>
        <end position="30"/>
    </location>
</feature>
<dbReference type="RefSeq" id="WP_249602047.1">
    <property type="nucleotide sequence ID" value="NZ_JAKHSK010000018.1"/>
</dbReference>
<feature type="compositionally biased region" description="Basic and acidic residues" evidence="1">
    <location>
        <begin position="343"/>
        <end position="365"/>
    </location>
</feature>
<evidence type="ECO:0000259" key="3">
    <source>
        <dbReference type="Pfam" id="PF03372"/>
    </source>
</evidence>
<comment type="caution">
    <text evidence="4">The sequence shown here is derived from an EMBL/GenBank/DDBJ whole genome shotgun (WGS) entry which is preliminary data.</text>
</comment>
<organism evidence="4 5">
    <name type="scientific">Zunongwangia pacifica</name>
    <dbReference type="NCBI Taxonomy" id="2911062"/>
    <lineage>
        <taxon>Bacteria</taxon>
        <taxon>Pseudomonadati</taxon>
        <taxon>Bacteroidota</taxon>
        <taxon>Flavobacteriia</taxon>
        <taxon>Flavobacteriales</taxon>
        <taxon>Flavobacteriaceae</taxon>
        <taxon>Zunongwangia</taxon>
    </lineage>
</organism>
<keyword evidence="4" id="KW-0540">Nuclease</keyword>
<dbReference type="Proteomes" id="UP001139521">
    <property type="component" value="Unassembled WGS sequence"/>
</dbReference>
<dbReference type="EMBL" id="JAKHSK010000018">
    <property type="protein sequence ID" value="MCL6219270.1"/>
    <property type="molecule type" value="Genomic_DNA"/>
</dbReference>
<evidence type="ECO:0000313" key="5">
    <source>
        <dbReference type="Proteomes" id="UP001139521"/>
    </source>
</evidence>
<dbReference type="SUPFAM" id="SSF56219">
    <property type="entry name" value="DNase I-like"/>
    <property type="match status" value="1"/>
</dbReference>
<name>A0A9X2CM91_9FLAO</name>
<evidence type="ECO:0000313" key="4">
    <source>
        <dbReference type="EMBL" id="MCL6219270.1"/>
    </source>
</evidence>
<dbReference type="Pfam" id="PF03372">
    <property type="entry name" value="Exo_endo_phos"/>
    <property type="match status" value="1"/>
</dbReference>
<gene>
    <name evidence="4" type="ORF">L1967_13300</name>
</gene>
<dbReference type="AlphaFoldDB" id="A0A9X2CM91"/>
<sequence>MKLRRFLQIFGIITIVLTIFPFVAADYWWIRVFDFPHVQLTILTILALLLYFIKFNIRWIEDYVFVIILMACIAVQIGKIYTYTPFSPTEIGDSNPKKKSIKLLTANVLQKNNDHQSILKEVDRLDPDLLILDEANLKWAQDISPYLSKRYPYKKEVPLDNTYGKLFYSKLKLIDPKVHFLVEDSIPSIDTKLLFEGDTLQFYSIHPTPPMPQHNPSSSDRDAEMMTIALRTYDAKYPVIVMGDFNDVAWSQTTRIFRKVGGLLDLRIGRGFFNTFNANNIIMRWPLDHIFTTEEFRVKSVEVGRDIGSDHFPAFAEITYEPERAKEQVPEPPTENQLKNARKQIEAEKEEDQEKAKEKTEKNTQ</sequence>
<feature type="region of interest" description="Disordered" evidence="1">
    <location>
        <begin position="319"/>
        <end position="365"/>
    </location>
</feature>
<evidence type="ECO:0000256" key="2">
    <source>
        <dbReference type="SAM" id="Phobius"/>
    </source>
</evidence>
<dbReference type="InterPro" id="IPR005135">
    <property type="entry name" value="Endo/exonuclease/phosphatase"/>
</dbReference>
<accession>A0A9X2CM91</accession>
<keyword evidence="2" id="KW-1133">Transmembrane helix</keyword>
<dbReference type="GO" id="GO:0004519">
    <property type="term" value="F:endonuclease activity"/>
    <property type="evidence" value="ECO:0007669"/>
    <property type="project" value="UniProtKB-KW"/>
</dbReference>
<keyword evidence="5" id="KW-1185">Reference proteome</keyword>
<dbReference type="Gene3D" id="3.60.10.10">
    <property type="entry name" value="Endonuclease/exonuclease/phosphatase"/>
    <property type="match status" value="1"/>
</dbReference>
<reference evidence="4" key="1">
    <citation type="submission" date="2022-01" db="EMBL/GenBank/DDBJ databases">
        <title>Genome sequencing of Zunongwangia sp. M21534 genome.</title>
        <authorList>
            <person name="Chen Y."/>
            <person name="Dong C."/>
            <person name="Shao Z."/>
        </authorList>
    </citation>
    <scope>NUCLEOTIDE SEQUENCE</scope>
    <source>
        <strain evidence="4">MCCC M21534</strain>
    </source>
</reference>
<keyword evidence="4" id="KW-0255">Endonuclease</keyword>
<keyword evidence="2" id="KW-0472">Membrane</keyword>
<keyword evidence="4" id="KW-0378">Hydrolase</keyword>
<proteinExistence type="predicted"/>
<feature type="transmembrane region" description="Helical" evidence="2">
    <location>
        <begin position="36"/>
        <end position="53"/>
    </location>
</feature>